<feature type="region of interest" description="Disordered" evidence="1">
    <location>
        <begin position="1"/>
        <end position="61"/>
    </location>
</feature>
<evidence type="ECO:0000256" key="1">
    <source>
        <dbReference type="SAM" id="MobiDB-lite"/>
    </source>
</evidence>
<name>A0ABV5FWQ4_9MICC</name>
<dbReference type="EMBL" id="JBHMFI010000001">
    <property type="protein sequence ID" value="MFB9071123.1"/>
    <property type="molecule type" value="Genomic_DNA"/>
</dbReference>
<evidence type="ECO:0000313" key="3">
    <source>
        <dbReference type="Proteomes" id="UP001589575"/>
    </source>
</evidence>
<accession>A0ABV5FWQ4</accession>
<protein>
    <submittedName>
        <fullName evidence="2">Uncharacterized protein</fullName>
    </submittedName>
</protein>
<dbReference type="Proteomes" id="UP001589575">
    <property type="component" value="Unassembled WGS sequence"/>
</dbReference>
<keyword evidence="3" id="KW-1185">Reference proteome</keyword>
<feature type="compositionally biased region" description="Low complexity" evidence="1">
    <location>
        <begin position="46"/>
        <end position="61"/>
    </location>
</feature>
<gene>
    <name evidence="2" type="ORF">ACFFX0_07920</name>
</gene>
<sequence>MVQSTSTLPRRGPRQGIGDDCGPWQCRWRDQPPGATGQRQERSRSAARATASSVAVSATRT</sequence>
<comment type="caution">
    <text evidence="2">The sequence shown here is derived from an EMBL/GenBank/DDBJ whole genome shotgun (WGS) entry which is preliminary data.</text>
</comment>
<organism evidence="2 3">
    <name type="scientific">Citricoccus parietis</name>
    <dbReference type="NCBI Taxonomy" id="592307"/>
    <lineage>
        <taxon>Bacteria</taxon>
        <taxon>Bacillati</taxon>
        <taxon>Actinomycetota</taxon>
        <taxon>Actinomycetes</taxon>
        <taxon>Micrococcales</taxon>
        <taxon>Micrococcaceae</taxon>
        <taxon>Citricoccus</taxon>
    </lineage>
</organism>
<reference evidence="2 3" key="1">
    <citation type="submission" date="2024-09" db="EMBL/GenBank/DDBJ databases">
        <authorList>
            <person name="Sun Q."/>
            <person name="Mori K."/>
        </authorList>
    </citation>
    <scope>NUCLEOTIDE SEQUENCE [LARGE SCALE GENOMIC DNA]</scope>
    <source>
        <strain evidence="2 3">CCM 7609</strain>
    </source>
</reference>
<evidence type="ECO:0000313" key="2">
    <source>
        <dbReference type="EMBL" id="MFB9071123.1"/>
    </source>
</evidence>
<proteinExistence type="predicted"/>